<protein>
    <submittedName>
        <fullName evidence="9">Murein L,D-transpeptidase</fullName>
    </submittedName>
</protein>
<evidence type="ECO:0000256" key="4">
    <source>
        <dbReference type="ARBA" id="ARBA00022960"/>
    </source>
</evidence>
<comment type="caution">
    <text evidence="9">The sequence shown here is derived from an EMBL/GenBank/DDBJ whole genome shotgun (WGS) entry which is preliminary data.</text>
</comment>
<name>A0A4S3MKL4_9RHOB</name>
<dbReference type="AlphaFoldDB" id="A0A4S3MKL4"/>
<dbReference type="InterPro" id="IPR050979">
    <property type="entry name" value="LD-transpeptidase"/>
</dbReference>
<dbReference type="PANTHER" id="PTHR30582:SF2">
    <property type="entry name" value="L,D-TRANSPEPTIDASE YCIB-RELATED"/>
    <property type="match status" value="1"/>
</dbReference>
<keyword evidence="4 7" id="KW-0133">Cell shape</keyword>
<dbReference type="PANTHER" id="PTHR30582">
    <property type="entry name" value="L,D-TRANSPEPTIDASE"/>
    <property type="match status" value="1"/>
</dbReference>
<organism evidence="9 10">
    <name type="scientific">Aliigemmobacter aestuarii</name>
    <dbReference type="NCBI Taxonomy" id="1445661"/>
    <lineage>
        <taxon>Bacteria</taxon>
        <taxon>Pseudomonadati</taxon>
        <taxon>Pseudomonadota</taxon>
        <taxon>Alphaproteobacteria</taxon>
        <taxon>Rhodobacterales</taxon>
        <taxon>Paracoccaceae</taxon>
        <taxon>Aliigemmobacter</taxon>
    </lineage>
</organism>
<feature type="active site" description="Proton donor/acceptor" evidence="7">
    <location>
        <position position="83"/>
    </location>
</feature>
<evidence type="ECO:0000256" key="3">
    <source>
        <dbReference type="ARBA" id="ARBA00022679"/>
    </source>
</evidence>
<reference evidence="9 10" key="1">
    <citation type="submission" date="2019-04" db="EMBL/GenBank/DDBJ databases">
        <title>Draft genome sequence of Gemmobacter aestuarii sp. nov.</title>
        <authorList>
            <person name="Hameed A."/>
            <person name="Lin S.-Y."/>
            <person name="Shahina M."/>
            <person name="Lai W.-A."/>
            <person name="Young C.-C."/>
        </authorList>
    </citation>
    <scope>NUCLEOTIDE SEQUENCE [LARGE SCALE GENOMIC DNA]</scope>
    <source>
        <strain evidence="9 10">CC-PW-75</strain>
    </source>
</reference>
<dbReference type="GO" id="GO:0005576">
    <property type="term" value="C:extracellular region"/>
    <property type="evidence" value="ECO:0007669"/>
    <property type="project" value="TreeGrafter"/>
</dbReference>
<evidence type="ECO:0000259" key="8">
    <source>
        <dbReference type="PROSITE" id="PS52029"/>
    </source>
</evidence>
<evidence type="ECO:0000256" key="6">
    <source>
        <dbReference type="ARBA" id="ARBA00023316"/>
    </source>
</evidence>
<dbReference type="GO" id="GO:0016740">
    <property type="term" value="F:transferase activity"/>
    <property type="evidence" value="ECO:0007669"/>
    <property type="project" value="UniProtKB-KW"/>
</dbReference>
<comment type="pathway">
    <text evidence="1 7">Cell wall biogenesis; peptidoglycan biosynthesis.</text>
</comment>
<dbReference type="InterPro" id="IPR005490">
    <property type="entry name" value="LD_TPept_cat_dom"/>
</dbReference>
<accession>A0A4S3MKL4</accession>
<dbReference type="Gene3D" id="2.40.440.10">
    <property type="entry name" value="L,D-transpeptidase catalytic domain-like"/>
    <property type="match status" value="1"/>
</dbReference>
<dbReference type="Proteomes" id="UP000309450">
    <property type="component" value="Unassembled WGS sequence"/>
</dbReference>
<comment type="similarity">
    <text evidence="2">Belongs to the YkuD family.</text>
</comment>
<dbReference type="GO" id="GO:0018104">
    <property type="term" value="P:peptidoglycan-protein cross-linking"/>
    <property type="evidence" value="ECO:0007669"/>
    <property type="project" value="TreeGrafter"/>
</dbReference>
<evidence type="ECO:0000256" key="7">
    <source>
        <dbReference type="PROSITE-ProRule" id="PRU01373"/>
    </source>
</evidence>
<feature type="active site" description="Nucleophile" evidence="7">
    <location>
        <position position="99"/>
    </location>
</feature>
<dbReference type="GO" id="GO:0008360">
    <property type="term" value="P:regulation of cell shape"/>
    <property type="evidence" value="ECO:0007669"/>
    <property type="project" value="UniProtKB-UniRule"/>
</dbReference>
<evidence type="ECO:0000256" key="2">
    <source>
        <dbReference type="ARBA" id="ARBA00005992"/>
    </source>
</evidence>
<evidence type="ECO:0000313" key="9">
    <source>
        <dbReference type="EMBL" id="THD82464.1"/>
    </source>
</evidence>
<evidence type="ECO:0000256" key="1">
    <source>
        <dbReference type="ARBA" id="ARBA00004752"/>
    </source>
</evidence>
<feature type="domain" description="L,D-TPase catalytic" evidence="8">
    <location>
        <begin position="12"/>
        <end position="126"/>
    </location>
</feature>
<keyword evidence="5 7" id="KW-0573">Peptidoglycan synthesis</keyword>
<dbReference type="PROSITE" id="PS52029">
    <property type="entry name" value="LD_TPASE"/>
    <property type="match status" value="1"/>
</dbReference>
<keyword evidence="3" id="KW-0808">Transferase</keyword>
<dbReference type="EMBL" id="SSND01000004">
    <property type="protein sequence ID" value="THD82464.1"/>
    <property type="molecule type" value="Genomic_DNA"/>
</dbReference>
<dbReference type="OrthoDB" id="463216at2"/>
<proteinExistence type="inferred from homology"/>
<dbReference type="InterPro" id="IPR038063">
    <property type="entry name" value="Transpep_catalytic_dom"/>
</dbReference>
<dbReference type="UniPathway" id="UPA00219"/>
<keyword evidence="6 7" id="KW-0961">Cell wall biogenesis/degradation</keyword>
<dbReference type="CDD" id="cd16913">
    <property type="entry name" value="YkuD_like"/>
    <property type="match status" value="1"/>
</dbReference>
<sequence length="128" mass="14365">MSRPEMPSPETLRVVVDISDQRMVVLWDHHPIHDWPVSTARAGKWTPRGTFTPQVLVRMHYSTIYDNAPMPWSIFFRGNYAIHGTEQVSRLGTPASAGCIRLAPENARVLFRAVQAVGKGNVTIVVKD</sequence>
<evidence type="ECO:0000313" key="10">
    <source>
        <dbReference type="Proteomes" id="UP000309450"/>
    </source>
</evidence>
<dbReference type="GO" id="GO:0071972">
    <property type="term" value="F:peptidoglycan L,D-transpeptidase activity"/>
    <property type="evidence" value="ECO:0007669"/>
    <property type="project" value="TreeGrafter"/>
</dbReference>
<dbReference type="SUPFAM" id="SSF141523">
    <property type="entry name" value="L,D-transpeptidase catalytic domain-like"/>
    <property type="match status" value="1"/>
</dbReference>
<gene>
    <name evidence="9" type="ORF">E7811_14000</name>
</gene>
<dbReference type="Pfam" id="PF03734">
    <property type="entry name" value="YkuD"/>
    <property type="match status" value="1"/>
</dbReference>
<keyword evidence="10" id="KW-1185">Reference proteome</keyword>
<dbReference type="GO" id="GO:0071555">
    <property type="term" value="P:cell wall organization"/>
    <property type="evidence" value="ECO:0007669"/>
    <property type="project" value="UniProtKB-UniRule"/>
</dbReference>
<evidence type="ECO:0000256" key="5">
    <source>
        <dbReference type="ARBA" id="ARBA00022984"/>
    </source>
</evidence>